<dbReference type="EMBL" id="MLYV02001069">
    <property type="protein sequence ID" value="PSR73572.1"/>
    <property type="molecule type" value="Genomic_DNA"/>
</dbReference>
<dbReference type="SMART" id="SM00312">
    <property type="entry name" value="PX"/>
    <property type="match status" value="1"/>
</dbReference>
<dbReference type="Proteomes" id="UP000186601">
    <property type="component" value="Unassembled WGS sequence"/>
</dbReference>
<evidence type="ECO:0000313" key="8">
    <source>
        <dbReference type="Proteomes" id="UP000186601"/>
    </source>
</evidence>
<keyword evidence="1 3" id="KW-0728">SH3 domain</keyword>
<dbReference type="PANTHER" id="PTHR15706:SF2">
    <property type="entry name" value="SH3 AND PX DOMAIN-CONTAINING PROTEIN 2A"/>
    <property type="match status" value="1"/>
</dbReference>
<dbReference type="SUPFAM" id="SSF50044">
    <property type="entry name" value="SH3-domain"/>
    <property type="match status" value="2"/>
</dbReference>
<dbReference type="STRING" id="98765.A0A2R6NMR0"/>
<dbReference type="InterPro" id="IPR035549">
    <property type="entry name" value="Bem1/Scd2_SH3_2"/>
</dbReference>
<dbReference type="InterPro" id="IPR035550">
    <property type="entry name" value="Bem1/Scd2_PX"/>
</dbReference>
<feature type="domain" description="SH3" evidence="5">
    <location>
        <begin position="120"/>
        <end position="182"/>
    </location>
</feature>
<dbReference type="GO" id="GO:0043332">
    <property type="term" value="C:mating projection tip"/>
    <property type="evidence" value="ECO:0007669"/>
    <property type="project" value="TreeGrafter"/>
</dbReference>
<dbReference type="InterPro" id="IPR001683">
    <property type="entry name" value="PX_dom"/>
</dbReference>
<evidence type="ECO:0000256" key="4">
    <source>
        <dbReference type="SAM" id="MobiDB-lite"/>
    </source>
</evidence>
<dbReference type="GO" id="GO:0030674">
    <property type="term" value="F:protein-macromolecule adaptor activity"/>
    <property type="evidence" value="ECO:0007669"/>
    <property type="project" value="TreeGrafter"/>
</dbReference>
<dbReference type="GO" id="GO:0035091">
    <property type="term" value="F:phosphatidylinositol binding"/>
    <property type="evidence" value="ECO:0007669"/>
    <property type="project" value="InterPro"/>
</dbReference>
<dbReference type="InterPro" id="IPR051228">
    <property type="entry name" value="NADPH_Oxidase/PX-Domain"/>
</dbReference>
<accession>A0A2R6NMR0</accession>
<evidence type="ECO:0000313" key="7">
    <source>
        <dbReference type="EMBL" id="PSR73572.1"/>
    </source>
</evidence>
<feature type="domain" description="PX" evidence="6">
    <location>
        <begin position="275"/>
        <end position="407"/>
    </location>
</feature>
<dbReference type="Gene3D" id="3.10.20.90">
    <property type="entry name" value="Phosphatidylinositol 3-kinase Catalytic Subunit, Chain A, domain 1"/>
    <property type="match status" value="1"/>
</dbReference>
<evidence type="ECO:0000259" key="6">
    <source>
        <dbReference type="PROSITE" id="PS50195"/>
    </source>
</evidence>
<feature type="compositionally biased region" description="Low complexity" evidence="4">
    <location>
        <begin position="254"/>
        <end position="266"/>
    </location>
</feature>
<dbReference type="SUPFAM" id="SSF54277">
    <property type="entry name" value="CAD &amp; PB1 domains"/>
    <property type="match status" value="1"/>
</dbReference>
<dbReference type="GO" id="GO:0005737">
    <property type="term" value="C:cytoplasm"/>
    <property type="evidence" value="ECO:0007669"/>
    <property type="project" value="TreeGrafter"/>
</dbReference>
<feature type="region of interest" description="Disordered" evidence="4">
    <location>
        <begin position="535"/>
        <end position="579"/>
    </location>
</feature>
<feature type="domain" description="SH3" evidence="5">
    <location>
        <begin position="32"/>
        <end position="93"/>
    </location>
</feature>
<protein>
    <submittedName>
        <fullName evidence="7">Uncharacterized protein</fullName>
    </submittedName>
</protein>
<feature type="region of interest" description="Disordered" evidence="4">
    <location>
        <begin position="247"/>
        <end position="274"/>
    </location>
</feature>
<dbReference type="OrthoDB" id="548867at2759"/>
<dbReference type="CDD" id="cd11878">
    <property type="entry name" value="SH3_Bem1p_1"/>
    <property type="match status" value="1"/>
</dbReference>
<dbReference type="PANTHER" id="PTHR15706">
    <property type="entry name" value="SH3 MULTIPLE DOMAIN"/>
    <property type="match status" value="1"/>
</dbReference>
<keyword evidence="2" id="KW-0677">Repeat</keyword>
<evidence type="ECO:0000256" key="3">
    <source>
        <dbReference type="PROSITE-ProRule" id="PRU00192"/>
    </source>
</evidence>
<dbReference type="GO" id="GO:0000747">
    <property type="term" value="P:conjugation with cellular fusion"/>
    <property type="evidence" value="ECO:0007669"/>
    <property type="project" value="TreeGrafter"/>
</dbReference>
<feature type="region of interest" description="Disordered" evidence="4">
    <location>
        <begin position="1"/>
        <end position="25"/>
    </location>
</feature>
<proteinExistence type="predicted"/>
<dbReference type="Gene3D" id="3.30.1520.10">
    <property type="entry name" value="Phox-like domain"/>
    <property type="match status" value="1"/>
</dbReference>
<dbReference type="Pfam" id="PF00787">
    <property type="entry name" value="PX"/>
    <property type="match status" value="1"/>
</dbReference>
<feature type="compositionally biased region" description="Low complexity" evidence="4">
    <location>
        <begin position="558"/>
        <end position="571"/>
    </location>
</feature>
<evidence type="ECO:0000256" key="1">
    <source>
        <dbReference type="ARBA" id="ARBA00022443"/>
    </source>
</evidence>
<dbReference type="InterPro" id="IPR036028">
    <property type="entry name" value="SH3-like_dom_sf"/>
</dbReference>
<dbReference type="Gene3D" id="2.30.30.40">
    <property type="entry name" value="SH3 Domains"/>
    <property type="match status" value="2"/>
</dbReference>
<dbReference type="InterPro" id="IPR036871">
    <property type="entry name" value="PX_dom_sf"/>
</dbReference>
<dbReference type="PROSITE" id="PS50195">
    <property type="entry name" value="PX"/>
    <property type="match status" value="1"/>
</dbReference>
<keyword evidence="8" id="KW-1185">Reference proteome</keyword>
<dbReference type="InterPro" id="IPR001452">
    <property type="entry name" value="SH3_domain"/>
</dbReference>
<dbReference type="InterPro" id="IPR035548">
    <property type="entry name" value="Bem1/Scd2_SH3_1"/>
</dbReference>
<sequence>MKTLRKSLNVHKEQHISTPLPSISKPLNAIQPPKKVIRAIASHKAQAPQELSFDKGDFFHVLNDLQGRWYEAHNPASGARGLVPCSLFEEFGRGAVTTPRTPALTPMSSVRPESPSSPKASAFYAIVLHDFHAERADELEAKAGDTITVVAQSNREWFVAKPIGRLGRPGLIPVSFVEIRDPSSGEPIVDVNAVIDSGSLPRVEDWKKSVMSYKANSISLGVLDDNDTPHTSSFTLAGNKLSSIKEPAVDLRGPSPQSYQHSQSPPDRAPTPNLLPEGIMLSADVKSFHFEMEEYWFRVHALYQPYGGDALPPAKQLVLFRSYNDFYDFQVELLDTFPREAGRCDDFERILPFMPGPAPQVDNEITVSRRQELDDYLHQLCELRHSVRYLLEHRLVRQFLSLKPGDAGVDVEPRVADIKALSKTSEPVDDAGYDYAVDQHLSRMSLSNAPDSGYEEGDIMGRGYDGDTYDYSSADYQREHSTTSMYKNQDDSHTSNPYSRPSSRTNSIVGRTDSYDHARSYSSLEIDPYRANGYSRSSLASSHDPSPARSSLSPSVASGTSTSGRSRSHSTANNPPISASIPQTAFIKIKILHEKKNDIVAIRVHPRVTHAQLMDKIQVRLGEDEVRLRYRESMSNDLVDLQSDADLRRWLEGSDRHMLIA</sequence>
<dbReference type="Pfam" id="PF00564">
    <property type="entry name" value="PB1"/>
    <property type="match status" value="1"/>
</dbReference>
<gene>
    <name evidence="7" type="ORF">PHLCEN_2v10491</name>
</gene>
<dbReference type="SMART" id="SM00326">
    <property type="entry name" value="SH3"/>
    <property type="match status" value="2"/>
</dbReference>
<dbReference type="CDD" id="cd06890">
    <property type="entry name" value="PX_Bem1p"/>
    <property type="match status" value="1"/>
</dbReference>
<evidence type="ECO:0000256" key="2">
    <source>
        <dbReference type="ARBA" id="ARBA00022737"/>
    </source>
</evidence>
<dbReference type="CDD" id="cd11879">
    <property type="entry name" value="SH3_Bem1p_2"/>
    <property type="match status" value="1"/>
</dbReference>
<dbReference type="InterPro" id="IPR000270">
    <property type="entry name" value="PB1_dom"/>
</dbReference>
<dbReference type="AlphaFoldDB" id="A0A2R6NMR0"/>
<evidence type="ECO:0000259" key="5">
    <source>
        <dbReference type="PROSITE" id="PS50002"/>
    </source>
</evidence>
<feature type="compositionally biased region" description="Polar residues" evidence="4">
    <location>
        <begin position="494"/>
        <end position="509"/>
    </location>
</feature>
<dbReference type="Pfam" id="PF00018">
    <property type="entry name" value="SH3_1"/>
    <property type="match status" value="2"/>
</dbReference>
<dbReference type="PROSITE" id="PS50002">
    <property type="entry name" value="SH3"/>
    <property type="match status" value="2"/>
</dbReference>
<dbReference type="SUPFAM" id="SSF64268">
    <property type="entry name" value="PX domain"/>
    <property type="match status" value="1"/>
</dbReference>
<name>A0A2R6NMR0_9APHY</name>
<comment type="caution">
    <text evidence="7">The sequence shown here is derived from an EMBL/GenBank/DDBJ whole genome shotgun (WGS) entry which is preliminary data.</text>
</comment>
<organism evidence="7 8">
    <name type="scientific">Hermanssonia centrifuga</name>
    <dbReference type="NCBI Taxonomy" id="98765"/>
    <lineage>
        <taxon>Eukaryota</taxon>
        <taxon>Fungi</taxon>
        <taxon>Dikarya</taxon>
        <taxon>Basidiomycota</taxon>
        <taxon>Agaricomycotina</taxon>
        <taxon>Agaricomycetes</taxon>
        <taxon>Polyporales</taxon>
        <taxon>Meruliaceae</taxon>
        <taxon>Hermanssonia</taxon>
    </lineage>
</organism>
<feature type="region of interest" description="Disordered" evidence="4">
    <location>
        <begin position="478"/>
        <end position="514"/>
    </location>
</feature>
<reference evidence="7 8" key="1">
    <citation type="submission" date="2018-02" db="EMBL/GenBank/DDBJ databases">
        <title>Genome sequence of the basidiomycete white-rot fungus Phlebia centrifuga.</title>
        <authorList>
            <person name="Granchi Z."/>
            <person name="Peng M."/>
            <person name="de Vries R.P."/>
            <person name="Hilden K."/>
            <person name="Makela M.R."/>
            <person name="Grigoriev I."/>
            <person name="Riley R."/>
        </authorList>
    </citation>
    <scope>NUCLEOTIDE SEQUENCE [LARGE SCALE GENOMIC DNA]</scope>
    <source>
        <strain evidence="7 8">FBCC195</strain>
    </source>
</reference>
<feature type="compositionally biased region" description="Polar residues" evidence="4">
    <location>
        <begin position="535"/>
        <end position="557"/>
    </location>
</feature>